<sequence length="354" mass="37902">MSASSRSGSRSGSPSAPPMAGVETWRFSAEPLLLRLDVATHAFYQGLAAGSSDRKMMEVAANAANVNVLTRPAGKKEFKKYNKPNEDETTRDVRLKYQLRENNLRQAGTFDPQWGVRWLLSYVVLTEIPGISAADAARLTDLVEQWLDALAAAEIHEIASELPGMKATIAVARSELVCLRELGDRLPGRFNCACSLLFGGALRSTYVDACLPRWVLSLRARDGAASSGAQQGIPEGCAPLTIADAQACVAGIVAPGAACTSSGAVDLRVKAIGAAADDSGLVQVRVRTFDRESDADKGAEDVVLRFEPDVAAELRVGFVIEATLYALDGGIHYIDNVTMVWPSYSVFYAEFAQA</sequence>
<dbReference type="EMBL" id="JANBUJ010000003">
    <property type="protein sequence ID" value="KAJ2775729.1"/>
    <property type="molecule type" value="Genomic_DNA"/>
</dbReference>
<protein>
    <submittedName>
        <fullName evidence="1">Uncharacterized protein</fullName>
    </submittedName>
</protein>
<accession>A0ACC1K8L2</accession>
<reference evidence="1" key="1">
    <citation type="submission" date="2022-07" db="EMBL/GenBank/DDBJ databases">
        <title>Phylogenomic reconstructions and comparative analyses of Kickxellomycotina fungi.</title>
        <authorList>
            <person name="Reynolds N.K."/>
            <person name="Stajich J.E."/>
            <person name="Barry K."/>
            <person name="Grigoriev I.V."/>
            <person name="Crous P."/>
            <person name="Smith M.E."/>
        </authorList>
    </citation>
    <scope>NUCLEOTIDE SEQUENCE</scope>
    <source>
        <strain evidence="1">CBS 109366</strain>
    </source>
</reference>
<comment type="caution">
    <text evidence="1">The sequence shown here is derived from an EMBL/GenBank/DDBJ whole genome shotgun (WGS) entry which is preliminary data.</text>
</comment>
<name>A0ACC1K8L2_9FUNG</name>
<keyword evidence="2" id="KW-1185">Reference proteome</keyword>
<dbReference type="Proteomes" id="UP001140234">
    <property type="component" value="Unassembled WGS sequence"/>
</dbReference>
<gene>
    <name evidence="1" type="ORF">IWQ57_000230</name>
</gene>
<organism evidence="1 2">
    <name type="scientific">Coemansia nantahalensis</name>
    <dbReference type="NCBI Taxonomy" id="2789366"/>
    <lineage>
        <taxon>Eukaryota</taxon>
        <taxon>Fungi</taxon>
        <taxon>Fungi incertae sedis</taxon>
        <taxon>Zoopagomycota</taxon>
        <taxon>Kickxellomycotina</taxon>
        <taxon>Kickxellomycetes</taxon>
        <taxon>Kickxellales</taxon>
        <taxon>Kickxellaceae</taxon>
        <taxon>Coemansia</taxon>
    </lineage>
</organism>
<evidence type="ECO:0000313" key="2">
    <source>
        <dbReference type="Proteomes" id="UP001140234"/>
    </source>
</evidence>
<proteinExistence type="predicted"/>
<evidence type="ECO:0000313" key="1">
    <source>
        <dbReference type="EMBL" id="KAJ2775729.1"/>
    </source>
</evidence>